<comment type="caution">
    <text evidence="3">The sequence shown here is derived from an EMBL/GenBank/DDBJ whole genome shotgun (WGS) entry which is preliminary data.</text>
</comment>
<reference evidence="4" key="1">
    <citation type="journal article" date="2019" name="Int. J. Syst. Evol. Microbiol.">
        <title>The Global Catalogue of Microorganisms (GCM) 10K type strain sequencing project: providing services to taxonomists for standard genome sequencing and annotation.</title>
        <authorList>
            <consortium name="The Broad Institute Genomics Platform"/>
            <consortium name="The Broad Institute Genome Sequencing Center for Infectious Disease"/>
            <person name="Wu L."/>
            <person name="Ma J."/>
        </authorList>
    </citation>
    <scope>NUCLEOTIDE SEQUENCE [LARGE SCALE GENOMIC DNA]</scope>
    <source>
        <strain evidence="4">JCM 30742</strain>
    </source>
</reference>
<proteinExistence type="inferred from homology"/>
<dbReference type="SUPFAM" id="SSF54637">
    <property type="entry name" value="Thioesterase/thiol ester dehydrase-isomerase"/>
    <property type="match status" value="1"/>
</dbReference>
<accession>A0ABP7CK46</accession>
<feature type="domain" description="MaoC-like" evidence="2">
    <location>
        <begin position="12"/>
        <end position="127"/>
    </location>
</feature>
<gene>
    <name evidence="3" type="ORF">GCM10023081_32020</name>
</gene>
<keyword evidence="4" id="KW-1185">Reference proteome</keyword>
<evidence type="ECO:0000313" key="3">
    <source>
        <dbReference type="EMBL" id="GAA3692149.1"/>
    </source>
</evidence>
<protein>
    <submittedName>
        <fullName evidence="3">MaoC family dehydratase</fullName>
    </submittedName>
</protein>
<dbReference type="RefSeq" id="WP_345152287.1">
    <property type="nucleotide sequence ID" value="NZ_BAABEO010000020.1"/>
</dbReference>
<dbReference type="Proteomes" id="UP001500752">
    <property type="component" value="Unassembled WGS sequence"/>
</dbReference>
<dbReference type="PANTHER" id="PTHR42993:SF1">
    <property type="entry name" value="MAOC-LIKE DEHYDRATASE DOMAIN-CONTAINING PROTEIN"/>
    <property type="match status" value="1"/>
</dbReference>
<sequence>MGQTVISYAELANAAGTDLGYSEWRTVTQEQVNTFADAADDHQWIHTDPEKAKDGPFGAPIAHGYLTLSLQIAFWTEMFEVEGVKTKVNYGLEKVRFPAPVPVGSNIRMKATIAEVEEVKGGYQIAVDQTVEIEGGAKPVVVSRGLYRFYA</sequence>
<dbReference type="InterPro" id="IPR002539">
    <property type="entry name" value="MaoC-like_dom"/>
</dbReference>
<dbReference type="InterPro" id="IPR029069">
    <property type="entry name" value="HotDog_dom_sf"/>
</dbReference>
<dbReference type="EMBL" id="BAABEO010000020">
    <property type="protein sequence ID" value="GAA3692149.1"/>
    <property type="molecule type" value="Genomic_DNA"/>
</dbReference>
<dbReference type="InterPro" id="IPR039375">
    <property type="entry name" value="NodN-like"/>
</dbReference>
<dbReference type="Gene3D" id="3.10.129.10">
    <property type="entry name" value="Hotdog Thioesterase"/>
    <property type="match status" value="1"/>
</dbReference>
<evidence type="ECO:0000259" key="2">
    <source>
        <dbReference type="Pfam" id="PF01575"/>
    </source>
</evidence>
<dbReference type="PANTHER" id="PTHR42993">
    <property type="entry name" value="MAOC-LIKE DEHYDRATASE DOMAIN-CONTAINING PROTEIN"/>
    <property type="match status" value="1"/>
</dbReference>
<dbReference type="Pfam" id="PF01575">
    <property type="entry name" value="MaoC_dehydratas"/>
    <property type="match status" value="1"/>
</dbReference>
<comment type="similarity">
    <text evidence="1">Belongs to the enoyl-CoA hydratase/isomerase family.</text>
</comment>
<evidence type="ECO:0000256" key="1">
    <source>
        <dbReference type="ARBA" id="ARBA00005254"/>
    </source>
</evidence>
<evidence type="ECO:0000313" key="4">
    <source>
        <dbReference type="Proteomes" id="UP001500752"/>
    </source>
</evidence>
<name>A0ABP7CK46_9MICC</name>
<dbReference type="CDD" id="cd03450">
    <property type="entry name" value="NodN"/>
    <property type="match status" value="1"/>
</dbReference>
<organism evidence="3 4">
    <name type="scientific">Arthrobacter ginkgonis</name>
    <dbReference type="NCBI Taxonomy" id="1630594"/>
    <lineage>
        <taxon>Bacteria</taxon>
        <taxon>Bacillati</taxon>
        <taxon>Actinomycetota</taxon>
        <taxon>Actinomycetes</taxon>
        <taxon>Micrococcales</taxon>
        <taxon>Micrococcaceae</taxon>
        <taxon>Arthrobacter</taxon>
    </lineage>
</organism>